<gene>
    <name evidence="3" type="ORF">PPENT_87.1.T0080378</name>
</gene>
<keyword evidence="4" id="KW-1185">Reference proteome</keyword>
<evidence type="ECO:0000256" key="2">
    <source>
        <dbReference type="SAM" id="MobiDB-lite"/>
    </source>
</evidence>
<feature type="repeat" description="TPR" evidence="1">
    <location>
        <begin position="112"/>
        <end position="145"/>
    </location>
</feature>
<dbReference type="SMART" id="SM00028">
    <property type="entry name" value="TPR"/>
    <property type="match status" value="3"/>
</dbReference>
<sequence>MDNISTDQQENPDNSNNQQQEAQENQQQFEQIQKEKEKCLELKNKASLLFTQQKYEEAADIYNEAIDYCPLEDVNMLCILNSNIAICLMKLLDFESALEHCSKALEFNPEFIKALLNRAECYEKTDKLEEALEDYKKLKELQPKDNTIIKKYNQLDQKKKERMKL</sequence>
<dbReference type="Proteomes" id="UP000689195">
    <property type="component" value="Unassembled WGS sequence"/>
</dbReference>
<dbReference type="Pfam" id="PF00515">
    <property type="entry name" value="TPR_1"/>
    <property type="match status" value="2"/>
</dbReference>
<name>A0A8S1SFL2_9CILI</name>
<proteinExistence type="predicted"/>
<evidence type="ECO:0000256" key="1">
    <source>
        <dbReference type="PROSITE-ProRule" id="PRU00339"/>
    </source>
</evidence>
<reference evidence="3" key="1">
    <citation type="submission" date="2021-01" db="EMBL/GenBank/DDBJ databases">
        <authorList>
            <consortium name="Genoscope - CEA"/>
            <person name="William W."/>
        </authorList>
    </citation>
    <scope>NUCLEOTIDE SEQUENCE</scope>
</reference>
<feature type="compositionally biased region" description="Low complexity" evidence="2">
    <location>
        <begin position="16"/>
        <end position="30"/>
    </location>
</feature>
<evidence type="ECO:0008006" key="5">
    <source>
        <dbReference type="Google" id="ProtNLM"/>
    </source>
</evidence>
<dbReference type="AlphaFoldDB" id="A0A8S1SFL2"/>
<evidence type="ECO:0000313" key="4">
    <source>
        <dbReference type="Proteomes" id="UP000689195"/>
    </source>
</evidence>
<feature type="compositionally biased region" description="Polar residues" evidence="2">
    <location>
        <begin position="1"/>
        <end position="15"/>
    </location>
</feature>
<protein>
    <recommendedName>
        <fullName evidence="5">Tetratricopeptide repeat protein</fullName>
    </recommendedName>
</protein>
<comment type="caution">
    <text evidence="3">The sequence shown here is derived from an EMBL/GenBank/DDBJ whole genome shotgun (WGS) entry which is preliminary data.</text>
</comment>
<dbReference type="OrthoDB" id="448999at2759"/>
<evidence type="ECO:0000313" key="3">
    <source>
        <dbReference type="EMBL" id="CAD8139951.1"/>
    </source>
</evidence>
<feature type="region of interest" description="Disordered" evidence="2">
    <location>
        <begin position="1"/>
        <end position="30"/>
    </location>
</feature>
<keyword evidence="1" id="KW-0802">TPR repeat</keyword>
<dbReference type="InterPro" id="IPR019734">
    <property type="entry name" value="TPR_rpt"/>
</dbReference>
<organism evidence="3 4">
    <name type="scientific">Paramecium pentaurelia</name>
    <dbReference type="NCBI Taxonomy" id="43138"/>
    <lineage>
        <taxon>Eukaryota</taxon>
        <taxon>Sar</taxon>
        <taxon>Alveolata</taxon>
        <taxon>Ciliophora</taxon>
        <taxon>Intramacronucleata</taxon>
        <taxon>Oligohymenophorea</taxon>
        <taxon>Peniculida</taxon>
        <taxon>Parameciidae</taxon>
        <taxon>Paramecium</taxon>
    </lineage>
</organism>
<dbReference type="PANTHER" id="PTHR46014:SF1">
    <property type="entry name" value="TETRATRICOPEPTIDE REPEAT PROTEIN 1"/>
    <property type="match status" value="1"/>
</dbReference>
<dbReference type="PROSITE" id="PS50005">
    <property type="entry name" value="TPR"/>
    <property type="match status" value="1"/>
</dbReference>
<dbReference type="PANTHER" id="PTHR46014">
    <property type="entry name" value="TETRATRICOPEPTIDE REPEAT PROTEIN 1"/>
    <property type="match status" value="1"/>
</dbReference>
<dbReference type="Pfam" id="PF13181">
    <property type="entry name" value="TPR_8"/>
    <property type="match status" value="1"/>
</dbReference>
<dbReference type="InterPro" id="IPR052769">
    <property type="entry name" value="TPR_domain_protein"/>
</dbReference>
<accession>A0A8S1SFL2</accession>
<dbReference type="EMBL" id="CAJJDO010000008">
    <property type="protein sequence ID" value="CAD8139951.1"/>
    <property type="molecule type" value="Genomic_DNA"/>
</dbReference>